<accession>A0A7R9ASX6</accession>
<protein>
    <submittedName>
        <fullName evidence="1">Uncharacterized protein</fullName>
    </submittedName>
</protein>
<proteinExistence type="predicted"/>
<name>A0A7R9ASX6_TIMSH</name>
<evidence type="ECO:0000313" key="1">
    <source>
        <dbReference type="EMBL" id="CAD7260025.1"/>
    </source>
</evidence>
<organism evidence="1">
    <name type="scientific">Timema shepardi</name>
    <name type="common">Walking stick</name>
    <dbReference type="NCBI Taxonomy" id="629360"/>
    <lineage>
        <taxon>Eukaryota</taxon>
        <taxon>Metazoa</taxon>
        <taxon>Ecdysozoa</taxon>
        <taxon>Arthropoda</taxon>
        <taxon>Hexapoda</taxon>
        <taxon>Insecta</taxon>
        <taxon>Pterygota</taxon>
        <taxon>Neoptera</taxon>
        <taxon>Polyneoptera</taxon>
        <taxon>Phasmatodea</taxon>
        <taxon>Timematodea</taxon>
        <taxon>Timematoidea</taxon>
        <taxon>Timematidae</taxon>
        <taxon>Timema</taxon>
    </lineage>
</organism>
<reference evidence="1" key="1">
    <citation type="submission" date="2020-11" db="EMBL/GenBank/DDBJ databases">
        <authorList>
            <person name="Tran Van P."/>
        </authorList>
    </citation>
    <scope>NUCLEOTIDE SEQUENCE</scope>
</reference>
<sequence>MYGVVACQQVKYNSPMASLVLTHSSQLTADGFEKLPDKILYSYAEPYDLPKNVFSS</sequence>
<dbReference type="AlphaFoldDB" id="A0A7R9ASX6"/>
<dbReference type="EMBL" id="OC001482">
    <property type="protein sequence ID" value="CAD7260025.1"/>
    <property type="molecule type" value="Genomic_DNA"/>
</dbReference>
<gene>
    <name evidence="1" type="ORF">TSIB3V08_LOCUS4217</name>
</gene>